<keyword evidence="2" id="KW-1185">Reference proteome</keyword>
<comment type="caution">
    <text evidence="1">The sequence shown here is derived from an EMBL/GenBank/DDBJ whole genome shotgun (WGS) entry which is preliminary data.</text>
</comment>
<dbReference type="PANTHER" id="PTHR13109">
    <property type="entry name" value="NEUROCHONDRIN"/>
    <property type="match status" value="1"/>
</dbReference>
<evidence type="ECO:0000313" key="2">
    <source>
        <dbReference type="Proteomes" id="UP001174691"/>
    </source>
</evidence>
<dbReference type="PANTHER" id="PTHR13109:SF7">
    <property type="entry name" value="NEUROCHONDRIN"/>
    <property type="match status" value="1"/>
</dbReference>
<proteinExistence type="predicted"/>
<dbReference type="InterPro" id="IPR016024">
    <property type="entry name" value="ARM-type_fold"/>
</dbReference>
<dbReference type="Pfam" id="PF05536">
    <property type="entry name" value="Neurochondrin"/>
    <property type="match status" value="1"/>
</dbReference>
<dbReference type="EMBL" id="JANBVN010000003">
    <property type="protein sequence ID" value="KAJ9165559.1"/>
    <property type="molecule type" value="Genomic_DNA"/>
</dbReference>
<gene>
    <name evidence="1" type="ORF">NKR19_g319</name>
</gene>
<dbReference type="Proteomes" id="UP001174691">
    <property type="component" value="Unassembled WGS sequence"/>
</dbReference>
<evidence type="ECO:0000313" key="1">
    <source>
        <dbReference type="EMBL" id="KAJ9165559.1"/>
    </source>
</evidence>
<organism evidence="1 2">
    <name type="scientific">Coniochaeta hoffmannii</name>
    <dbReference type="NCBI Taxonomy" id="91930"/>
    <lineage>
        <taxon>Eukaryota</taxon>
        <taxon>Fungi</taxon>
        <taxon>Dikarya</taxon>
        <taxon>Ascomycota</taxon>
        <taxon>Pezizomycotina</taxon>
        <taxon>Sordariomycetes</taxon>
        <taxon>Sordariomycetidae</taxon>
        <taxon>Coniochaetales</taxon>
        <taxon>Coniochaetaceae</taxon>
        <taxon>Coniochaeta</taxon>
    </lineage>
</organism>
<accession>A0AA38W138</accession>
<dbReference type="AlphaFoldDB" id="A0AA38W138"/>
<name>A0AA38W138_9PEZI</name>
<dbReference type="InterPro" id="IPR008709">
    <property type="entry name" value="Neurochondrin"/>
</dbReference>
<protein>
    <submittedName>
        <fullName evidence="1">DUF1941-domain-containing protein</fullName>
    </submittedName>
</protein>
<sequence>MTDQALPWDGAPSLEKVQYLLKAKDDTSRFVGLAILKSALDNSAELRQDEAAIVALWVSISPQFLDRLLRTGSGGSQNQSQKKAKEMLDLAVSVIHTFAVLLPDSEKASSKFYARIPRLVACLTYASGTTEELILQTLLTMVSHPDGASTLMNLADLSPLTEIAPSRPMVLDIFSMACAWLQQQSLPPDEKPKLMAKVDELIRGLVLSFKGTDGVTLLAFLSGVLRRLDPEIIPRNPKWLDQVIHFIRNLVTSRPTQAGREAYTNLCATLLQVYPLQTPPLLFSNANTASSPSSASKDSSNPFSYLLISLLLVDLRSSFPTLLEQLNSPSYPALSTRLTSAFDIISHFISHLVRALDSPSATDTLSLSPSNLLSLRKSVSETMSNTISYLRDRYDASVAGAMGLHPSARTAPTHTGGDRLTVAWDSATDRIEGDGLVLSAVRALALWLREDDNDQLRREAAGLADLLVDLYSASMKRGNREEEGGLDFKQPVLVAFEGITACEEGVEALLEQGGWKILTEDMLSILSASSEETDEDEAGRGIEIVRVLLPVVEAESPGAREEWMDVVTKVAAWDVPEQRQEGRVEEFQVAVCQLVTALLVNNHPGVVRRYRHSVGAVVGVVRHLRERGKGDTALCEELDDILGTLEGLAS</sequence>
<dbReference type="SUPFAM" id="SSF48371">
    <property type="entry name" value="ARM repeat"/>
    <property type="match status" value="1"/>
</dbReference>
<reference evidence="1" key="1">
    <citation type="submission" date="2022-07" db="EMBL/GenBank/DDBJ databases">
        <title>Fungi with potential for degradation of polypropylene.</title>
        <authorList>
            <person name="Gostincar C."/>
        </authorList>
    </citation>
    <scope>NUCLEOTIDE SEQUENCE</scope>
    <source>
        <strain evidence="1">EXF-13287</strain>
    </source>
</reference>